<dbReference type="PANTHER" id="PTHR37535">
    <property type="entry name" value="FLUG DOMAIN PROTEIN"/>
    <property type="match status" value="1"/>
</dbReference>
<gene>
    <name evidence="2" type="ORF">PENNAL_c0089G11954</name>
</gene>
<dbReference type="AlphaFoldDB" id="A0A1V6XDW5"/>
<evidence type="ECO:0000313" key="2">
    <source>
        <dbReference type="EMBL" id="OQE73307.1"/>
    </source>
</evidence>
<accession>A0A1V6XDW5</accession>
<dbReference type="OMA" id="YDANAHE"/>
<proteinExistence type="predicted"/>
<dbReference type="InterPro" id="IPR021842">
    <property type="entry name" value="DUF3435"/>
</dbReference>
<dbReference type="Pfam" id="PF11917">
    <property type="entry name" value="DUF3435"/>
    <property type="match status" value="1"/>
</dbReference>
<feature type="region of interest" description="Disordered" evidence="1">
    <location>
        <begin position="828"/>
        <end position="880"/>
    </location>
</feature>
<evidence type="ECO:0000256" key="1">
    <source>
        <dbReference type="SAM" id="MobiDB-lite"/>
    </source>
</evidence>
<keyword evidence="3" id="KW-1185">Reference proteome</keyword>
<evidence type="ECO:0000313" key="3">
    <source>
        <dbReference type="Proteomes" id="UP000191691"/>
    </source>
</evidence>
<dbReference type="PANTHER" id="PTHR37535:SF3">
    <property type="entry name" value="FLUG DOMAIN-CONTAINING PROTEIN"/>
    <property type="match status" value="1"/>
</dbReference>
<protein>
    <submittedName>
        <fullName evidence="2">Uncharacterized protein</fullName>
    </submittedName>
</protein>
<dbReference type="EMBL" id="MOOB01000089">
    <property type="protein sequence ID" value="OQE73307.1"/>
    <property type="molecule type" value="Genomic_DNA"/>
</dbReference>
<organism evidence="2 3">
    <name type="scientific">Penicillium nalgiovense</name>
    <dbReference type="NCBI Taxonomy" id="60175"/>
    <lineage>
        <taxon>Eukaryota</taxon>
        <taxon>Fungi</taxon>
        <taxon>Dikarya</taxon>
        <taxon>Ascomycota</taxon>
        <taxon>Pezizomycotina</taxon>
        <taxon>Eurotiomycetes</taxon>
        <taxon>Eurotiomycetidae</taxon>
        <taxon>Eurotiales</taxon>
        <taxon>Aspergillaceae</taxon>
        <taxon>Penicillium</taxon>
    </lineage>
</organism>
<sequence>MGKKLFFSEKEEIAGDKRCRQLAESGYVFGAHAEDDSIREKDKRIPKTKKMYCGAVKLWMKFVGQYGIEGYNPGPGCAIPDHTLIKEFLRWYSHTARGKKSKNGRPVMTSVLNCAERLFGGLEEELQIKIVLEDRKEISSWIKRTLSESEGTVENVEDPNLSFTKKDFLRIISSMWQADHRRFIPGLLKAIIMLALQLYLFTGARIGAFIPAHEDKNERGLRYEHIDLVLFPSSTAPWKLEWRVNQVWLKGNRNEDYTVFGIGIRDTKRPQFASGYILLAIALQHGALFGIETVEDFAKFDLSSGKPVELRWKDEYLKKPVLRNVTADGPQDVPLDKVRFCELLRGLVATAGYSKSVTVHMIRKYLGSVIEGELPAEIKASILQTPELVEKRRQIKQLEESSDDKELLAAEKLNYRKALIRLRLAELKQYQNCWVRERRDQRILNRGKEEPVISDNNVSTRAQSLLMPEIARISTLMSSDRELSFNEMLLFVDDLKAHCERDFGVAYLPRESPIQGRCPARGCLEEIKQSAHIHNCIRREIALDLEVSESQLRFCYECMEWLKSSQWRAHCFSHLQSWESQHCEVIVYRHTVIRPGYCPFCLWDVKLDLEPEDRLNQWSKSGNLKQHIEEKHMLGDQGSGAKTICGCGQAFADERGLRYHLHDTHKLNKAIWLNPKLPRKRKRTCKAEAQVSSMEPEERPKRLRFYRYPLPRHEQWSDHIFMPVPALLSYAEEHPEHYYGSGLSDTSSECNRSSSAVSCFSAADSSFSSPPTTPGLDVIDPRILKPISLDMPYEQAPIQLDSSDLSMDELETKNELFICSKLAKRSNEDCAGDEVDERPSKALRTDSFIPPSNQRLKRRREEHHHTQAAPENKTPYDDEAGFPLTIVKTRSKPLNHPGDLSTRKPRQKLNTKEKRKLLEFKGQKLTLRQIGSQFADIDTAFLRQTWQDLELPQRCTRSGANRTARRD</sequence>
<name>A0A1V6XDW5_PENNA</name>
<comment type="caution">
    <text evidence="2">The sequence shown here is derived from an EMBL/GenBank/DDBJ whole genome shotgun (WGS) entry which is preliminary data.</text>
</comment>
<reference evidence="3" key="1">
    <citation type="journal article" date="2017" name="Nat. Microbiol.">
        <title>Global analysis of biosynthetic gene clusters reveals vast potential of secondary metabolite production in Penicillium species.</title>
        <authorList>
            <person name="Nielsen J.C."/>
            <person name="Grijseels S."/>
            <person name="Prigent S."/>
            <person name="Ji B."/>
            <person name="Dainat J."/>
            <person name="Nielsen K.F."/>
            <person name="Frisvad J.C."/>
            <person name="Workman M."/>
            <person name="Nielsen J."/>
        </authorList>
    </citation>
    <scope>NUCLEOTIDE SEQUENCE [LARGE SCALE GENOMIC DNA]</scope>
    <source>
        <strain evidence="3">IBT 13039</strain>
    </source>
</reference>
<dbReference type="STRING" id="60175.A0A1V6XDW5"/>
<dbReference type="Proteomes" id="UP000191691">
    <property type="component" value="Unassembled WGS sequence"/>
</dbReference>